<keyword evidence="2" id="KW-1185">Reference proteome</keyword>
<accession>A0A085ZBP7</accession>
<sequence>MTKEEFEQFLAKKEMHAQNNRTQSSDEEVLRIYAYILEHENWDSDWWSECHGTDDVIRLIQNSSENILEKIKKDIPNWSGFQIELFALSLISSLELDYKVNERITLYLELFDFPKYDCDLYIIFDQLHINLNLADKEVLERLAEKLNFSSAEALMQFVYT</sequence>
<organism evidence="1 2">
    <name type="scientific">Chryseobacterium luteum</name>
    <dbReference type="NCBI Taxonomy" id="421531"/>
    <lineage>
        <taxon>Bacteria</taxon>
        <taxon>Pseudomonadati</taxon>
        <taxon>Bacteroidota</taxon>
        <taxon>Flavobacteriia</taxon>
        <taxon>Flavobacteriales</taxon>
        <taxon>Weeksellaceae</taxon>
        <taxon>Chryseobacterium group</taxon>
        <taxon>Chryseobacterium</taxon>
    </lineage>
</organism>
<dbReference type="EMBL" id="JPRO01000014">
    <property type="protein sequence ID" value="KFF01861.1"/>
    <property type="molecule type" value="Genomic_DNA"/>
</dbReference>
<dbReference type="RefSeq" id="WP_034706172.1">
    <property type="nucleotide sequence ID" value="NZ_JPRO01000014.1"/>
</dbReference>
<comment type="caution">
    <text evidence="1">The sequence shown here is derived from an EMBL/GenBank/DDBJ whole genome shotgun (WGS) entry which is preliminary data.</text>
</comment>
<proteinExistence type="predicted"/>
<reference evidence="1 2" key="1">
    <citation type="submission" date="2014-07" db="EMBL/GenBank/DDBJ databases">
        <title>Genome of Chryseobacterium luteum DSM 18605.</title>
        <authorList>
            <person name="Stropko S.J."/>
            <person name="Pipes S.E."/>
            <person name="Newman J.D."/>
        </authorList>
    </citation>
    <scope>NUCLEOTIDE SEQUENCE [LARGE SCALE GENOMIC DNA]</scope>
    <source>
        <strain evidence="1 2">DSM 18605</strain>
    </source>
</reference>
<dbReference type="AlphaFoldDB" id="A0A085ZBP7"/>
<dbReference type="eggNOG" id="ENOG50315W6">
    <property type="taxonomic scope" value="Bacteria"/>
</dbReference>
<dbReference type="OrthoDB" id="1255236at2"/>
<protein>
    <submittedName>
        <fullName evidence="1">Uncharacterized protein</fullName>
    </submittedName>
</protein>
<evidence type="ECO:0000313" key="1">
    <source>
        <dbReference type="EMBL" id="KFF01861.1"/>
    </source>
</evidence>
<evidence type="ECO:0000313" key="2">
    <source>
        <dbReference type="Proteomes" id="UP000028703"/>
    </source>
</evidence>
<dbReference type="STRING" id="421531.IX38_15300"/>
<dbReference type="Proteomes" id="UP000028703">
    <property type="component" value="Unassembled WGS sequence"/>
</dbReference>
<name>A0A085ZBP7_9FLAO</name>
<gene>
    <name evidence="1" type="ORF">IX38_15300</name>
</gene>